<evidence type="ECO:0000313" key="6">
    <source>
        <dbReference type="EMBL" id="PVU94815.1"/>
    </source>
</evidence>
<proteinExistence type="predicted"/>
<dbReference type="InterPro" id="IPR024158">
    <property type="entry name" value="Mt_import_TIM15"/>
</dbReference>
<dbReference type="STRING" id="61424.A0A2T9YR43"/>
<reference evidence="6 7" key="1">
    <citation type="journal article" date="2018" name="MBio">
        <title>Comparative Genomics Reveals the Core Gene Toolbox for the Fungus-Insect Symbiosis.</title>
        <authorList>
            <person name="Wang Y."/>
            <person name="Stata M."/>
            <person name="Wang W."/>
            <person name="Stajich J.E."/>
            <person name="White M.M."/>
            <person name="Moncalvo J.M."/>
        </authorList>
    </citation>
    <scope>NUCLEOTIDE SEQUENCE [LARGE SCALE GENOMIC DNA]</scope>
    <source>
        <strain evidence="6 7">AUS-77-4</strain>
    </source>
</reference>
<keyword evidence="1" id="KW-0479">Metal-binding</keyword>
<dbReference type="GO" id="GO:0005739">
    <property type="term" value="C:mitochondrion"/>
    <property type="evidence" value="ECO:0007669"/>
    <property type="project" value="TreeGrafter"/>
</dbReference>
<dbReference type="EMBL" id="MBFT01000220">
    <property type="protein sequence ID" value="PVU94815.1"/>
    <property type="molecule type" value="Genomic_DNA"/>
</dbReference>
<dbReference type="PANTHER" id="PTHR20922">
    <property type="entry name" value="DNL-TYPE ZINC FINGER PROTEIN"/>
    <property type="match status" value="1"/>
</dbReference>
<dbReference type="AlphaFoldDB" id="A0A2T9YR43"/>
<feature type="domain" description="DNL-type" evidence="5">
    <location>
        <begin position="110"/>
        <end position="205"/>
    </location>
</feature>
<dbReference type="InterPro" id="IPR007853">
    <property type="entry name" value="Znf_DNL-typ"/>
</dbReference>
<evidence type="ECO:0000256" key="3">
    <source>
        <dbReference type="ARBA" id="ARBA00022833"/>
    </source>
</evidence>
<evidence type="ECO:0000313" key="7">
    <source>
        <dbReference type="Proteomes" id="UP000245699"/>
    </source>
</evidence>
<dbReference type="OrthoDB" id="512667at2759"/>
<keyword evidence="7" id="KW-1185">Reference proteome</keyword>
<dbReference type="GO" id="GO:0008270">
    <property type="term" value="F:zinc ion binding"/>
    <property type="evidence" value="ECO:0007669"/>
    <property type="project" value="UniProtKB-KW"/>
</dbReference>
<dbReference type="PROSITE" id="PS51501">
    <property type="entry name" value="ZF_DNL"/>
    <property type="match status" value="1"/>
</dbReference>
<name>A0A2T9YR43_9FUNG</name>
<sequence length="212" mass="24859">MLSKNYKYFIKFTKFGFSPQNRLFSSKFRPILETPSRLRIENEFKSFNRNGFRFLYSTNKTINTECNSPEHNRKRLEEPNNEKVCTEHSEDSHKGDAVKEVEANKEEIQVGSERFFVGFTCKVCDHRQYKTVSKKAYTSGVVLIKCDGCQNRHLFADHLGWFRDGRLTVEDLMRENGEEVKKVAEDGLFDYLEGEAKEDLEKLMETVLEKKN</sequence>
<keyword evidence="2 4" id="KW-0863">Zinc-finger</keyword>
<comment type="caution">
    <text evidence="6">The sequence shown here is derived from an EMBL/GenBank/DDBJ whole genome shotgun (WGS) entry which is preliminary data.</text>
</comment>
<dbReference type="GO" id="GO:0006457">
    <property type="term" value="P:protein folding"/>
    <property type="evidence" value="ECO:0007669"/>
    <property type="project" value="TreeGrafter"/>
</dbReference>
<organism evidence="6 7">
    <name type="scientific">Furculomyces boomerangus</name>
    <dbReference type="NCBI Taxonomy" id="61424"/>
    <lineage>
        <taxon>Eukaryota</taxon>
        <taxon>Fungi</taxon>
        <taxon>Fungi incertae sedis</taxon>
        <taxon>Zoopagomycota</taxon>
        <taxon>Kickxellomycotina</taxon>
        <taxon>Harpellomycetes</taxon>
        <taxon>Harpellales</taxon>
        <taxon>Harpellaceae</taxon>
        <taxon>Furculomyces</taxon>
    </lineage>
</organism>
<dbReference type="Pfam" id="PF05180">
    <property type="entry name" value="zf-DNL"/>
    <property type="match status" value="1"/>
</dbReference>
<accession>A0A2T9YR43</accession>
<protein>
    <recommendedName>
        <fullName evidence="5">DNL-type domain-containing protein</fullName>
    </recommendedName>
</protein>
<gene>
    <name evidence="6" type="ORF">BB559_002923</name>
</gene>
<dbReference type="GO" id="GO:0051087">
    <property type="term" value="F:protein-folding chaperone binding"/>
    <property type="evidence" value="ECO:0007669"/>
    <property type="project" value="TreeGrafter"/>
</dbReference>
<dbReference type="GO" id="GO:0030150">
    <property type="term" value="P:protein import into mitochondrial matrix"/>
    <property type="evidence" value="ECO:0007669"/>
    <property type="project" value="TreeGrafter"/>
</dbReference>
<evidence type="ECO:0000256" key="4">
    <source>
        <dbReference type="PROSITE-ProRule" id="PRU00834"/>
    </source>
</evidence>
<dbReference type="Proteomes" id="UP000245699">
    <property type="component" value="Unassembled WGS sequence"/>
</dbReference>
<dbReference type="PANTHER" id="PTHR20922:SF13">
    <property type="entry name" value="DNL-TYPE ZINC FINGER PROTEIN"/>
    <property type="match status" value="1"/>
</dbReference>
<evidence type="ECO:0000256" key="2">
    <source>
        <dbReference type="ARBA" id="ARBA00022771"/>
    </source>
</evidence>
<keyword evidence="3" id="KW-0862">Zinc</keyword>
<evidence type="ECO:0000256" key="1">
    <source>
        <dbReference type="ARBA" id="ARBA00022723"/>
    </source>
</evidence>
<evidence type="ECO:0000259" key="5">
    <source>
        <dbReference type="PROSITE" id="PS51501"/>
    </source>
</evidence>
<dbReference type="GO" id="GO:0050821">
    <property type="term" value="P:protein stabilization"/>
    <property type="evidence" value="ECO:0007669"/>
    <property type="project" value="TreeGrafter"/>
</dbReference>